<keyword evidence="2" id="KW-1185">Reference proteome</keyword>
<dbReference type="SUPFAM" id="SSF102829">
    <property type="entry name" value="Cell division protein ZapA-like"/>
    <property type="match status" value="1"/>
</dbReference>
<evidence type="ECO:0000313" key="2">
    <source>
        <dbReference type="Proteomes" id="UP000198324"/>
    </source>
</evidence>
<dbReference type="EMBL" id="FZOC01000008">
    <property type="protein sequence ID" value="SNS19816.1"/>
    <property type="molecule type" value="Genomic_DNA"/>
</dbReference>
<dbReference type="Pfam" id="PF05164">
    <property type="entry name" value="ZapA"/>
    <property type="match status" value="1"/>
</dbReference>
<reference evidence="1 2" key="1">
    <citation type="submission" date="2017-06" db="EMBL/GenBank/DDBJ databases">
        <authorList>
            <person name="Kim H.J."/>
            <person name="Triplett B.A."/>
        </authorList>
    </citation>
    <scope>NUCLEOTIDE SEQUENCE [LARGE SCALE GENOMIC DNA]</scope>
    <source>
        <strain evidence="1 2">DSM 13116</strain>
    </source>
</reference>
<keyword evidence="1" id="KW-0131">Cell cycle</keyword>
<organism evidence="1 2">
    <name type="scientific">Humidesulfovibrio mexicanus</name>
    <dbReference type="NCBI Taxonomy" id="147047"/>
    <lineage>
        <taxon>Bacteria</taxon>
        <taxon>Pseudomonadati</taxon>
        <taxon>Thermodesulfobacteriota</taxon>
        <taxon>Desulfovibrionia</taxon>
        <taxon>Desulfovibrionales</taxon>
        <taxon>Desulfovibrionaceae</taxon>
        <taxon>Humidesulfovibrio</taxon>
    </lineage>
</organism>
<dbReference type="RefSeq" id="WP_089275333.1">
    <property type="nucleotide sequence ID" value="NZ_FZOC01000008.1"/>
</dbReference>
<gene>
    <name evidence="1" type="ORF">SAMN04488503_3144</name>
</gene>
<evidence type="ECO:0000313" key="1">
    <source>
        <dbReference type="EMBL" id="SNS19816.1"/>
    </source>
</evidence>
<name>A0A239CHV7_9BACT</name>
<dbReference type="Proteomes" id="UP000198324">
    <property type="component" value="Unassembled WGS sequence"/>
</dbReference>
<dbReference type="AlphaFoldDB" id="A0A239CHV7"/>
<dbReference type="OrthoDB" id="5460484at2"/>
<accession>A0A239CHV7</accession>
<dbReference type="InterPro" id="IPR036192">
    <property type="entry name" value="Cell_div_ZapA-like_sf"/>
</dbReference>
<protein>
    <submittedName>
        <fullName evidence="1">Cell division protein ZapA</fullName>
    </submittedName>
</protein>
<proteinExistence type="predicted"/>
<sequence>MPSYTITVNGLEISFKTDADFERIQVAQALLEERFSELSKGGRYISREKLLTLLALGMADDYLETRRKLAALEARMQELLERR</sequence>
<dbReference type="GO" id="GO:0051301">
    <property type="term" value="P:cell division"/>
    <property type="evidence" value="ECO:0007669"/>
    <property type="project" value="UniProtKB-KW"/>
</dbReference>
<dbReference type="InterPro" id="IPR007838">
    <property type="entry name" value="Cell_div_ZapA-like"/>
</dbReference>
<keyword evidence="1" id="KW-0132">Cell division</keyword>